<dbReference type="AlphaFoldDB" id="A0A0D0EZ71"/>
<dbReference type="OrthoDB" id="2902336at2"/>
<dbReference type="Gene3D" id="1.10.260.40">
    <property type="entry name" value="lambda repressor-like DNA-binding domains"/>
    <property type="match status" value="1"/>
</dbReference>
<keyword evidence="1" id="KW-0238">DNA-binding</keyword>
<accession>A0A0D0EZ71</accession>
<evidence type="ECO:0000313" key="3">
    <source>
        <dbReference type="EMBL" id="KIO74683.1"/>
    </source>
</evidence>
<dbReference type="PROSITE" id="PS50943">
    <property type="entry name" value="HTH_CROC1"/>
    <property type="match status" value="1"/>
</dbReference>
<evidence type="ECO:0000256" key="1">
    <source>
        <dbReference type="ARBA" id="ARBA00023125"/>
    </source>
</evidence>
<dbReference type="SMART" id="SM00530">
    <property type="entry name" value="HTH_XRE"/>
    <property type="match status" value="1"/>
</dbReference>
<reference evidence="3 4" key="1">
    <citation type="submission" date="2015-01" db="EMBL/GenBank/DDBJ databases">
        <title>Draft genome sequence of Pedobacter sp. NL19 isolated from sludge of an effluent treatment pond in an abandoned uranium mine.</title>
        <authorList>
            <person name="Santos T."/>
            <person name="Caetano T."/>
            <person name="Covas C."/>
            <person name="Cruz A."/>
            <person name="Mendo S."/>
        </authorList>
    </citation>
    <scope>NUCLEOTIDE SEQUENCE [LARGE SCALE GENOMIC DNA]</scope>
    <source>
        <strain evidence="3 4">NL19</strain>
    </source>
</reference>
<dbReference type="EMBL" id="JXRA01000147">
    <property type="protein sequence ID" value="KIO74683.1"/>
    <property type="molecule type" value="Genomic_DNA"/>
</dbReference>
<feature type="domain" description="HTH cro/C1-type" evidence="2">
    <location>
        <begin position="14"/>
        <end position="68"/>
    </location>
</feature>
<gene>
    <name evidence="3" type="ORF">TH53_24950</name>
</gene>
<name>A0A0D0EZ71_9SPHI</name>
<dbReference type="InterPro" id="IPR010982">
    <property type="entry name" value="Lambda_DNA-bd_dom_sf"/>
</dbReference>
<evidence type="ECO:0000313" key="4">
    <source>
        <dbReference type="Proteomes" id="UP000032049"/>
    </source>
</evidence>
<comment type="caution">
    <text evidence="3">The sequence shown here is derived from an EMBL/GenBank/DDBJ whole genome shotgun (WGS) entry which is preliminary data.</text>
</comment>
<keyword evidence="4" id="KW-1185">Reference proteome</keyword>
<dbReference type="PANTHER" id="PTHR46797:SF24">
    <property type="entry name" value="DNA-BINDING PHAGE PROTEIN"/>
    <property type="match status" value="1"/>
</dbReference>
<dbReference type="RefSeq" id="WP_041886940.1">
    <property type="nucleotide sequence ID" value="NZ_CP157278.1"/>
</dbReference>
<dbReference type="GO" id="GO:0005829">
    <property type="term" value="C:cytosol"/>
    <property type="evidence" value="ECO:0007669"/>
    <property type="project" value="TreeGrafter"/>
</dbReference>
<dbReference type="CDD" id="cd00093">
    <property type="entry name" value="HTH_XRE"/>
    <property type="match status" value="1"/>
</dbReference>
<evidence type="ECO:0000259" key="2">
    <source>
        <dbReference type="PROSITE" id="PS50943"/>
    </source>
</evidence>
<dbReference type="PANTHER" id="PTHR46797">
    <property type="entry name" value="HTH-TYPE TRANSCRIPTIONAL REGULATOR"/>
    <property type="match status" value="1"/>
</dbReference>
<organism evidence="3 4">
    <name type="scientific">Pedobacter lusitanus</name>
    <dbReference type="NCBI Taxonomy" id="1503925"/>
    <lineage>
        <taxon>Bacteria</taxon>
        <taxon>Pseudomonadati</taxon>
        <taxon>Bacteroidota</taxon>
        <taxon>Sphingobacteriia</taxon>
        <taxon>Sphingobacteriales</taxon>
        <taxon>Sphingobacteriaceae</taxon>
        <taxon>Pedobacter</taxon>
    </lineage>
</organism>
<dbReference type="GO" id="GO:0003700">
    <property type="term" value="F:DNA-binding transcription factor activity"/>
    <property type="evidence" value="ECO:0007669"/>
    <property type="project" value="TreeGrafter"/>
</dbReference>
<dbReference type="SUPFAM" id="SSF47413">
    <property type="entry name" value="lambda repressor-like DNA-binding domains"/>
    <property type="match status" value="1"/>
</dbReference>
<proteinExistence type="predicted"/>
<dbReference type="Proteomes" id="UP000032049">
    <property type="component" value="Unassembled WGS sequence"/>
</dbReference>
<sequence>MEKETLLKNLGARIREIRNKKGISQKQLAHSIGKDQQSVQRLEAGNINPTYYYLYEIADGLEVDLEVLIKRDGADSNV</sequence>
<dbReference type="InterPro" id="IPR001387">
    <property type="entry name" value="Cro/C1-type_HTH"/>
</dbReference>
<dbReference type="Pfam" id="PF01381">
    <property type="entry name" value="HTH_3"/>
    <property type="match status" value="1"/>
</dbReference>
<protein>
    <recommendedName>
        <fullName evidence="2">HTH cro/C1-type domain-containing protein</fullName>
    </recommendedName>
</protein>
<dbReference type="InterPro" id="IPR050807">
    <property type="entry name" value="TransReg_Diox_bact_type"/>
</dbReference>
<dbReference type="GO" id="GO:0003677">
    <property type="term" value="F:DNA binding"/>
    <property type="evidence" value="ECO:0007669"/>
    <property type="project" value="UniProtKB-KW"/>
</dbReference>